<keyword evidence="4 5" id="KW-0472">Membrane</keyword>
<feature type="domain" description="Methylamine utilisation protein MauE" evidence="6">
    <location>
        <begin position="5"/>
        <end position="131"/>
    </location>
</feature>
<evidence type="ECO:0000256" key="1">
    <source>
        <dbReference type="ARBA" id="ARBA00004141"/>
    </source>
</evidence>
<sequence length="147" mass="16771">MKRATIIDTIAYAFIILFLYTAFSKLFIYSIYVKDLGRSPFVGEWAAPLSILLPLIEFAISILLFVPRTRTLGLWGSLALMIAFTAYVSALVFTQDHLPCSCGGLIRELTWKQHFFFNIFFTLLAALAIWLKRRPPVQRQTAADLYV</sequence>
<keyword evidence="3 5" id="KW-1133">Transmembrane helix</keyword>
<feature type="transmembrane region" description="Helical" evidence="5">
    <location>
        <begin position="113"/>
        <end position="131"/>
    </location>
</feature>
<keyword evidence="8" id="KW-1185">Reference proteome</keyword>
<dbReference type="GO" id="GO:0016020">
    <property type="term" value="C:membrane"/>
    <property type="evidence" value="ECO:0007669"/>
    <property type="project" value="UniProtKB-SubCell"/>
</dbReference>
<evidence type="ECO:0000256" key="5">
    <source>
        <dbReference type="SAM" id="Phobius"/>
    </source>
</evidence>
<dbReference type="Pfam" id="PF07291">
    <property type="entry name" value="MauE"/>
    <property type="match status" value="1"/>
</dbReference>
<evidence type="ECO:0000259" key="6">
    <source>
        <dbReference type="Pfam" id="PF07291"/>
    </source>
</evidence>
<evidence type="ECO:0000256" key="2">
    <source>
        <dbReference type="ARBA" id="ARBA00022692"/>
    </source>
</evidence>
<dbReference type="InterPro" id="IPR009908">
    <property type="entry name" value="Methylamine_util_MauE"/>
</dbReference>
<gene>
    <name evidence="7" type="ORF">DPV69_07135</name>
</gene>
<dbReference type="OrthoDB" id="673785at2"/>
<dbReference type="GO" id="GO:0030416">
    <property type="term" value="P:methylamine metabolic process"/>
    <property type="evidence" value="ECO:0007669"/>
    <property type="project" value="InterPro"/>
</dbReference>
<feature type="transmembrane region" description="Helical" evidence="5">
    <location>
        <begin position="45"/>
        <end position="65"/>
    </location>
</feature>
<dbReference type="Proteomes" id="UP000284120">
    <property type="component" value="Unassembled WGS sequence"/>
</dbReference>
<evidence type="ECO:0000313" key="8">
    <source>
        <dbReference type="Proteomes" id="UP000284120"/>
    </source>
</evidence>
<dbReference type="EMBL" id="SAYW01000002">
    <property type="protein sequence ID" value="RWU08147.1"/>
    <property type="molecule type" value="Genomic_DNA"/>
</dbReference>
<comment type="caution">
    <text evidence="7">The sequence shown here is derived from an EMBL/GenBank/DDBJ whole genome shotgun (WGS) entry which is preliminary data.</text>
</comment>
<dbReference type="RefSeq" id="WP_113646672.1">
    <property type="nucleotide sequence ID" value="NZ_QMHN01000002.1"/>
</dbReference>
<accession>A0A3S4RR39</accession>
<comment type="subcellular location">
    <subcellularLocation>
        <location evidence="1">Membrane</location>
        <topology evidence="1">Multi-pass membrane protein</topology>
    </subcellularLocation>
</comment>
<dbReference type="AlphaFoldDB" id="A0A3S4RR39"/>
<protein>
    <recommendedName>
        <fullName evidence="6">Methylamine utilisation protein MauE domain-containing protein</fullName>
    </recommendedName>
</protein>
<evidence type="ECO:0000256" key="3">
    <source>
        <dbReference type="ARBA" id="ARBA00022989"/>
    </source>
</evidence>
<reference evidence="7 8" key="1">
    <citation type="submission" date="2018-06" db="EMBL/GenBank/DDBJ databases">
        <title>Pedobacter endophyticus sp. nov., an endophytic bacterium isolated from a leaf of Triticum aestivum.</title>
        <authorList>
            <person name="Zhang L."/>
        </authorList>
    </citation>
    <scope>NUCLEOTIDE SEQUENCE [LARGE SCALE GENOMIC DNA]</scope>
    <source>
        <strain evidence="7 8">CM134L-2</strain>
    </source>
</reference>
<evidence type="ECO:0000313" key="7">
    <source>
        <dbReference type="EMBL" id="RWU08147.1"/>
    </source>
</evidence>
<organism evidence="7 8">
    <name type="scientific">Pedobacter chitinilyticus</name>
    <dbReference type="NCBI Taxonomy" id="2233776"/>
    <lineage>
        <taxon>Bacteria</taxon>
        <taxon>Pseudomonadati</taxon>
        <taxon>Bacteroidota</taxon>
        <taxon>Sphingobacteriia</taxon>
        <taxon>Sphingobacteriales</taxon>
        <taxon>Sphingobacteriaceae</taxon>
        <taxon>Pedobacter</taxon>
    </lineage>
</organism>
<evidence type="ECO:0000256" key="4">
    <source>
        <dbReference type="ARBA" id="ARBA00023136"/>
    </source>
</evidence>
<feature type="transmembrane region" description="Helical" evidence="5">
    <location>
        <begin position="72"/>
        <end position="93"/>
    </location>
</feature>
<feature type="transmembrane region" description="Helical" evidence="5">
    <location>
        <begin position="12"/>
        <end position="33"/>
    </location>
</feature>
<keyword evidence="2 5" id="KW-0812">Transmembrane</keyword>
<proteinExistence type="predicted"/>
<name>A0A3S4RR39_9SPHI</name>